<keyword evidence="2" id="KW-1185">Reference proteome</keyword>
<evidence type="ECO:0000313" key="1">
    <source>
        <dbReference type="EMBL" id="KAF2859505.1"/>
    </source>
</evidence>
<organism evidence="1 2">
    <name type="scientific">Piedraia hortae CBS 480.64</name>
    <dbReference type="NCBI Taxonomy" id="1314780"/>
    <lineage>
        <taxon>Eukaryota</taxon>
        <taxon>Fungi</taxon>
        <taxon>Dikarya</taxon>
        <taxon>Ascomycota</taxon>
        <taxon>Pezizomycotina</taxon>
        <taxon>Dothideomycetes</taxon>
        <taxon>Dothideomycetidae</taxon>
        <taxon>Capnodiales</taxon>
        <taxon>Piedraiaceae</taxon>
        <taxon>Piedraia</taxon>
    </lineage>
</organism>
<dbReference type="AlphaFoldDB" id="A0A6A7BXR1"/>
<reference evidence="1" key="1">
    <citation type="journal article" date="2020" name="Stud. Mycol.">
        <title>101 Dothideomycetes genomes: a test case for predicting lifestyles and emergence of pathogens.</title>
        <authorList>
            <person name="Haridas S."/>
            <person name="Albert R."/>
            <person name="Binder M."/>
            <person name="Bloem J."/>
            <person name="Labutti K."/>
            <person name="Salamov A."/>
            <person name="Andreopoulos B."/>
            <person name="Baker S."/>
            <person name="Barry K."/>
            <person name="Bills G."/>
            <person name="Bluhm B."/>
            <person name="Cannon C."/>
            <person name="Castanera R."/>
            <person name="Culley D."/>
            <person name="Daum C."/>
            <person name="Ezra D."/>
            <person name="Gonzalez J."/>
            <person name="Henrissat B."/>
            <person name="Kuo A."/>
            <person name="Liang C."/>
            <person name="Lipzen A."/>
            <person name="Lutzoni F."/>
            <person name="Magnuson J."/>
            <person name="Mondo S."/>
            <person name="Nolan M."/>
            <person name="Ohm R."/>
            <person name="Pangilinan J."/>
            <person name="Park H.-J."/>
            <person name="Ramirez L."/>
            <person name="Alfaro M."/>
            <person name="Sun H."/>
            <person name="Tritt A."/>
            <person name="Yoshinaga Y."/>
            <person name="Zwiers L.-H."/>
            <person name="Turgeon B."/>
            <person name="Goodwin S."/>
            <person name="Spatafora J."/>
            <person name="Crous P."/>
            <person name="Grigoriev I."/>
        </authorList>
    </citation>
    <scope>NUCLEOTIDE SEQUENCE</scope>
    <source>
        <strain evidence="1">CBS 480.64</strain>
    </source>
</reference>
<gene>
    <name evidence="1" type="ORF">K470DRAFT_98086</name>
</gene>
<proteinExistence type="predicted"/>
<dbReference type="EMBL" id="MU005992">
    <property type="protein sequence ID" value="KAF2859505.1"/>
    <property type="molecule type" value="Genomic_DNA"/>
</dbReference>
<sequence>MVPPPSQHVHNLVRQTQLSGIGVNLVANRSALDSLGWMKGSESEMGSSKHWRLWNAMLSAIAGKSLPNTVLDLLPCILDFFGQPVSSCAALREARGCWRLPTRRDDSCAVTVLQHIVLLAPQVLRSTHIWSKAADVSRHWVSRMDWEPSNVRSESTDHIPDHD</sequence>
<dbReference type="Proteomes" id="UP000799421">
    <property type="component" value="Unassembled WGS sequence"/>
</dbReference>
<evidence type="ECO:0000313" key="2">
    <source>
        <dbReference type="Proteomes" id="UP000799421"/>
    </source>
</evidence>
<name>A0A6A7BXR1_9PEZI</name>
<accession>A0A6A7BXR1</accession>
<protein>
    <submittedName>
        <fullName evidence="1">Uncharacterized protein</fullName>
    </submittedName>
</protein>